<accession>B3E8K3</accession>
<keyword evidence="2" id="KW-1185">Reference proteome</keyword>
<name>B3E8K3_TRIL1</name>
<dbReference type="EMBL" id="CP001089">
    <property type="protein sequence ID" value="ACD96679.1"/>
    <property type="molecule type" value="Genomic_DNA"/>
</dbReference>
<dbReference type="Proteomes" id="UP000002420">
    <property type="component" value="Chromosome"/>
</dbReference>
<dbReference type="AlphaFoldDB" id="B3E8K3"/>
<sequence length="54" mass="6169">MGMFHSRIIGTLHVLKFSRKYVLCNMPDRALAKFVHGVILRGENVKGPRWFAGL</sequence>
<evidence type="ECO:0000313" key="1">
    <source>
        <dbReference type="EMBL" id="ACD96679.1"/>
    </source>
</evidence>
<organism evidence="1 2">
    <name type="scientific">Trichlorobacter lovleyi (strain ATCC BAA-1151 / DSM 17278 / SZ)</name>
    <name type="common">Geobacter lovleyi</name>
    <dbReference type="NCBI Taxonomy" id="398767"/>
    <lineage>
        <taxon>Bacteria</taxon>
        <taxon>Pseudomonadati</taxon>
        <taxon>Thermodesulfobacteriota</taxon>
        <taxon>Desulfuromonadia</taxon>
        <taxon>Geobacterales</taxon>
        <taxon>Geobacteraceae</taxon>
        <taxon>Trichlorobacter</taxon>
    </lineage>
</organism>
<dbReference type="HOGENOM" id="CLU_3043829_0_0_7"/>
<gene>
    <name evidence="1" type="ordered locus">Glov_2972</name>
</gene>
<reference evidence="1 2" key="1">
    <citation type="submission" date="2008-05" db="EMBL/GenBank/DDBJ databases">
        <title>Complete sequence of chromosome of Geobacter lovleyi SZ.</title>
        <authorList>
            <consortium name="US DOE Joint Genome Institute"/>
            <person name="Lucas S."/>
            <person name="Copeland A."/>
            <person name="Lapidus A."/>
            <person name="Glavina del Rio T."/>
            <person name="Dalin E."/>
            <person name="Tice H."/>
            <person name="Bruce D."/>
            <person name="Goodwin L."/>
            <person name="Pitluck S."/>
            <person name="Chertkov O."/>
            <person name="Meincke L."/>
            <person name="Brettin T."/>
            <person name="Detter J.C."/>
            <person name="Han C."/>
            <person name="Tapia R."/>
            <person name="Kuske C.R."/>
            <person name="Schmutz J."/>
            <person name="Larimer F."/>
            <person name="Land M."/>
            <person name="Hauser L."/>
            <person name="Kyrpides N."/>
            <person name="Mikhailova N."/>
            <person name="Sung Y."/>
            <person name="Fletcher K.E."/>
            <person name="Ritalahti K.M."/>
            <person name="Loeffler F.E."/>
            <person name="Richardson P."/>
        </authorList>
    </citation>
    <scope>NUCLEOTIDE SEQUENCE [LARGE SCALE GENOMIC DNA]</scope>
    <source>
        <strain evidence="2">ATCC BAA-1151 / DSM 17278 / SZ</strain>
    </source>
</reference>
<dbReference type="KEGG" id="glo:Glov_2972"/>
<evidence type="ECO:0000313" key="2">
    <source>
        <dbReference type="Proteomes" id="UP000002420"/>
    </source>
</evidence>
<proteinExistence type="predicted"/>
<protein>
    <submittedName>
        <fullName evidence="1">Uncharacterized protein</fullName>
    </submittedName>
</protein>